<dbReference type="Gene3D" id="3.40.190.10">
    <property type="entry name" value="Periplasmic binding protein-like II"/>
    <property type="match status" value="2"/>
</dbReference>
<dbReference type="PANTHER" id="PTHR30024">
    <property type="entry name" value="ALIPHATIC SULFONATES-BINDING PROTEIN-RELATED"/>
    <property type="match status" value="1"/>
</dbReference>
<dbReference type="PROSITE" id="PS51257">
    <property type="entry name" value="PROKAR_LIPOPROTEIN"/>
    <property type="match status" value="1"/>
</dbReference>
<evidence type="ECO:0000256" key="1">
    <source>
        <dbReference type="SAM" id="SignalP"/>
    </source>
</evidence>
<accession>A0A1Y5Q8X5</accession>
<keyword evidence="1" id="KW-0732">Signal</keyword>
<organism evidence="2">
    <name type="scientific">uncultured Stenotrophomonas sp</name>
    <dbReference type="NCBI Taxonomy" id="165438"/>
    <lineage>
        <taxon>Bacteria</taxon>
        <taxon>Pseudomonadati</taxon>
        <taxon>Pseudomonadota</taxon>
        <taxon>Gammaproteobacteria</taxon>
        <taxon>Lysobacterales</taxon>
        <taxon>Lysobacteraceae</taxon>
        <taxon>Stenotrophomonas</taxon>
        <taxon>environmental samples</taxon>
    </lineage>
</organism>
<evidence type="ECO:0008006" key="3">
    <source>
        <dbReference type="Google" id="ProtNLM"/>
    </source>
</evidence>
<gene>
    <name evidence="2" type="ORF">STPYR_11324</name>
</gene>
<sequence>MRILLICRVAASRSAATVLALLLTLLLAACGAPQAPEPADELLRLAGPGAVVSFPLMRMAEVGVAVDGRVRPAGFRLWQSADQLRVMLARGEVDYSATPANLPALMANRGEPVRLLSVSVWGLLWLVSRDPQVHDFGDLRGRTLLTPFRRDMGAIALHELYAAQGLEPGRDLQLRQARDALDAVALMLAGQADHAVLPEPTASLLLQRNHSEGGAPLYRVQSLEAAWALRFPQQPELPQAGVMAATPRAADTALAQAIVTAYAEASRWCKADPPACAALARRHLPHMPLPALEESIRVTRLDGLPTAQVRPQLEALYRLILASQPEAVGGRLPDPAFYGP</sequence>
<dbReference type="PANTHER" id="PTHR30024:SF46">
    <property type="entry name" value="ABC TRANSPORTER, SUBSTRATE-BINDING LIPOPROTEIN"/>
    <property type="match status" value="1"/>
</dbReference>
<feature type="signal peptide" evidence="1">
    <location>
        <begin position="1"/>
        <end position="35"/>
    </location>
</feature>
<name>A0A1Y5Q8X5_9GAMM</name>
<dbReference type="PIRSF" id="PIRSF027386">
    <property type="entry name" value="UCP027386_ABC_sbc_TM0202"/>
    <property type="match status" value="1"/>
</dbReference>
<protein>
    <recommendedName>
        <fullName evidence="3">ABC transporter substrate-binding protein</fullName>
    </recommendedName>
</protein>
<evidence type="ECO:0000313" key="2">
    <source>
        <dbReference type="EMBL" id="SBV36394.1"/>
    </source>
</evidence>
<dbReference type="SUPFAM" id="SSF53850">
    <property type="entry name" value="Periplasmic binding protein-like II"/>
    <property type="match status" value="1"/>
</dbReference>
<feature type="chain" id="PRO_5012057097" description="ABC transporter substrate-binding protein" evidence="1">
    <location>
        <begin position="36"/>
        <end position="340"/>
    </location>
</feature>
<dbReference type="EMBL" id="FLTS01000001">
    <property type="protein sequence ID" value="SBV36394.1"/>
    <property type="molecule type" value="Genomic_DNA"/>
</dbReference>
<dbReference type="InterPro" id="IPR027024">
    <property type="entry name" value="UCP027386_ABC_sbc_TM0202"/>
</dbReference>
<proteinExistence type="predicted"/>
<dbReference type="AlphaFoldDB" id="A0A1Y5Q8X5"/>
<reference evidence="2" key="1">
    <citation type="submission" date="2016-03" db="EMBL/GenBank/DDBJ databases">
        <authorList>
            <person name="Ploux O."/>
        </authorList>
    </citation>
    <scope>NUCLEOTIDE SEQUENCE</scope>
    <source>
        <strain evidence="2">UC10</strain>
    </source>
</reference>